<reference evidence="1" key="1">
    <citation type="journal article" date="2022" name="J Environ Chem Eng">
        <title>Biodegradation of petroleum oil using a constructed nonpathogenic and heavy metal-tolerant bacterial consortium isolated from marine sponges.</title>
        <authorList>
            <person name="Dechsakulwatana C."/>
            <person name="Rungsihiranrut A."/>
            <person name="Muangchinda C."/>
            <person name="Ningthoujam R."/>
            <person name="Klankeo P."/>
            <person name="Pinyakong O."/>
        </authorList>
    </citation>
    <scope>NUCLEOTIDE SEQUENCE</scope>
    <source>
        <strain evidence="1">TL01-2</strain>
    </source>
</reference>
<dbReference type="RefSeq" id="WP_316910589.1">
    <property type="nucleotide sequence ID" value="NZ_JAPTGD010000002.1"/>
</dbReference>
<sequence length="146" mass="17346">MNLLDEALNVALEMKKIDANWEAFYLLSEELVKRSIENYEEFFVLLHRYAEEEKYVMLMLIIMNGESFNLKFKEVFSKINDSQVLYSILNLIDIKEYYPGLIDEVQLFLNNREISGVIPKRFKYLVYSTQKVLTYVKEYTANAITK</sequence>
<organism evidence="1 2">
    <name type="scientific">Priestia aryabhattai</name>
    <name type="common">Bacillus aryabhattai</name>
    <dbReference type="NCBI Taxonomy" id="412384"/>
    <lineage>
        <taxon>Bacteria</taxon>
        <taxon>Bacillati</taxon>
        <taxon>Bacillota</taxon>
        <taxon>Bacilli</taxon>
        <taxon>Bacillales</taxon>
        <taxon>Bacillaceae</taxon>
        <taxon>Priestia</taxon>
    </lineage>
</organism>
<gene>
    <name evidence="1" type="ORF">O0Q50_19500</name>
</gene>
<evidence type="ECO:0000313" key="2">
    <source>
        <dbReference type="Proteomes" id="UP001269400"/>
    </source>
</evidence>
<evidence type="ECO:0000313" key="1">
    <source>
        <dbReference type="EMBL" id="MDU9693361.1"/>
    </source>
</evidence>
<dbReference type="EMBL" id="JAPTGD010000002">
    <property type="protein sequence ID" value="MDU9693361.1"/>
    <property type="molecule type" value="Genomic_DNA"/>
</dbReference>
<proteinExistence type="predicted"/>
<reference evidence="1" key="2">
    <citation type="submission" date="2022-12" db="EMBL/GenBank/DDBJ databases">
        <authorList>
            <person name="Dechsakulwatana C."/>
            <person name="Rungsihiranrut A."/>
            <person name="Muangchinda C."/>
            <person name="Ningthoujam R."/>
            <person name="Klankeo P."/>
            <person name="Pinyakong O."/>
        </authorList>
    </citation>
    <scope>NUCLEOTIDE SEQUENCE</scope>
    <source>
        <strain evidence="1">TL01-2</strain>
    </source>
</reference>
<comment type="caution">
    <text evidence="1">The sequence shown here is derived from an EMBL/GenBank/DDBJ whole genome shotgun (WGS) entry which is preliminary data.</text>
</comment>
<accession>A0AAX6NBT1</accession>
<name>A0AAX6NBT1_PRIAR</name>
<protein>
    <submittedName>
        <fullName evidence="1">Uncharacterized protein</fullName>
    </submittedName>
</protein>
<dbReference type="AlphaFoldDB" id="A0AAX6NBT1"/>
<dbReference type="Proteomes" id="UP001269400">
    <property type="component" value="Unassembled WGS sequence"/>
</dbReference>